<dbReference type="EMBL" id="JAJHUN010000005">
    <property type="protein sequence ID" value="KAJ4159454.1"/>
    <property type="molecule type" value="Genomic_DNA"/>
</dbReference>
<evidence type="ECO:0000313" key="3">
    <source>
        <dbReference type="Proteomes" id="UP001144673"/>
    </source>
</evidence>
<sequence length="378" mass="41846">METSGGKLLSCFNDTARDVYVHVRYLQTGQIERKSLLRHVRPIGGISVGASISIRYDLDAGKHAWGSDSTITEFHARYGGEYNITAGSGRNASLFSTHPIAGSFDDVLRDQVHAKDSTLPRHGYAILGPSKTFSVAPNVGERIQIEHEGLWYDSRVTDVDGDEIEFVDWDKTSSHTTSPATSDERNAGSDSSDFVALFSDAQLERLGRGTRRHWCPWKRGITRYDVRPYRCLHAGDSVEAPVMYPDFRLHHHKMEESQLCLPARIAEVHGDKYVVEFSPALSAHAWWPGRLAKGTPVELVPASGVTVENPYDANRVALHMDLVRPLSSSGPRPVLGVQSTQPAGWGAFQGVQLRNLEDLLEQSLWSDDKGRTSEASQP</sequence>
<dbReference type="Proteomes" id="UP001144673">
    <property type="component" value="Unassembled WGS sequence"/>
</dbReference>
<reference evidence="2" key="1">
    <citation type="journal article" date="2023" name="Access Microbiol">
        <title>De-novo genome assembly for Akanthomyces muscarius, a biocontrol agent of insect agricultural pests.</title>
        <authorList>
            <person name="Erdos Z."/>
            <person name="Studholme D.J."/>
            <person name="Raymond B."/>
            <person name="Sharma M."/>
        </authorList>
    </citation>
    <scope>NUCLEOTIDE SEQUENCE</scope>
    <source>
        <strain evidence="2">Ve6</strain>
    </source>
</reference>
<dbReference type="KEGG" id="amus:LMH87_008354"/>
<comment type="caution">
    <text evidence="2">The sequence shown here is derived from an EMBL/GenBank/DDBJ whole genome shotgun (WGS) entry which is preliminary data.</text>
</comment>
<keyword evidence="3" id="KW-1185">Reference proteome</keyword>
<name>A0A9W8QJI5_AKAMU</name>
<gene>
    <name evidence="2" type="ORF">LMH87_008354</name>
</gene>
<organism evidence="2 3">
    <name type="scientific">Akanthomyces muscarius</name>
    <name type="common">Entomopathogenic fungus</name>
    <name type="synonym">Lecanicillium muscarium</name>
    <dbReference type="NCBI Taxonomy" id="2231603"/>
    <lineage>
        <taxon>Eukaryota</taxon>
        <taxon>Fungi</taxon>
        <taxon>Dikarya</taxon>
        <taxon>Ascomycota</taxon>
        <taxon>Pezizomycotina</taxon>
        <taxon>Sordariomycetes</taxon>
        <taxon>Hypocreomycetidae</taxon>
        <taxon>Hypocreales</taxon>
        <taxon>Cordycipitaceae</taxon>
        <taxon>Akanthomyces</taxon>
    </lineage>
</organism>
<feature type="region of interest" description="Disordered" evidence="1">
    <location>
        <begin position="170"/>
        <end position="190"/>
    </location>
</feature>
<proteinExistence type="predicted"/>
<protein>
    <submittedName>
        <fullName evidence="2">Uncharacterized protein</fullName>
    </submittedName>
</protein>
<dbReference type="RefSeq" id="XP_056057453.1">
    <property type="nucleotide sequence ID" value="XM_056197418.1"/>
</dbReference>
<dbReference type="AlphaFoldDB" id="A0A9W8QJI5"/>
<accession>A0A9W8QJI5</accession>
<evidence type="ECO:0000256" key="1">
    <source>
        <dbReference type="SAM" id="MobiDB-lite"/>
    </source>
</evidence>
<evidence type="ECO:0000313" key="2">
    <source>
        <dbReference type="EMBL" id="KAJ4159454.1"/>
    </source>
</evidence>
<dbReference type="GeneID" id="80895513"/>